<dbReference type="InterPro" id="IPR050559">
    <property type="entry name" value="P-Pant_transferase_sf"/>
</dbReference>
<evidence type="ECO:0000313" key="5">
    <source>
        <dbReference type="Proteomes" id="UP000824116"/>
    </source>
</evidence>
<dbReference type="PANTHER" id="PTHR12215:SF10">
    <property type="entry name" value="L-AMINOADIPATE-SEMIALDEHYDE DEHYDROGENASE-PHOSPHOPANTETHEINYL TRANSFERASE"/>
    <property type="match status" value="1"/>
</dbReference>
<reference evidence="4" key="2">
    <citation type="submission" date="2021-04" db="EMBL/GenBank/DDBJ databases">
        <authorList>
            <person name="Gilroy R."/>
        </authorList>
    </citation>
    <scope>NUCLEOTIDE SEQUENCE</scope>
    <source>
        <strain evidence="4">CHK196-3914</strain>
    </source>
</reference>
<comment type="similarity">
    <text evidence="1">Belongs to the P-Pant transferase superfamily. Gsp/Sfp/HetI/AcpT family.</text>
</comment>
<dbReference type="PANTHER" id="PTHR12215">
    <property type="entry name" value="PHOSPHOPANTETHEINE TRANSFERASE"/>
    <property type="match status" value="1"/>
</dbReference>
<dbReference type="InterPro" id="IPR008278">
    <property type="entry name" value="4-PPantetheinyl_Trfase_dom"/>
</dbReference>
<evidence type="ECO:0000313" key="4">
    <source>
        <dbReference type="EMBL" id="HIZ75430.1"/>
    </source>
</evidence>
<dbReference type="GO" id="GO:0019878">
    <property type="term" value="P:lysine biosynthetic process via aminoadipic acid"/>
    <property type="evidence" value="ECO:0007669"/>
    <property type="project" value="TreeGrafter"/>
</dbReference>
<name>A0A9D2GAV5_9FIRM</name>
<dbReference type="InterPro" id="IPR037143">
    <property type="entry name" value="4-PPantetheinyl_Trfase_dom_sf"/>
</dbReference>
<dbReference type="EMBL" id="DXAY01000220">
    <property type="protein sequence ID" value="HIZ75430.1"/>
    <property type="molecule type" value="Genomic_DNA"/>
</dbReference>
<dbReference type="SUPFAM" id="SSF56214">
    <property type="entry name" value="4'-phosphopantetheinyl transferase"/>
    <property type="match status" value="1"/>
</dbReference>
<proteinExistence type="inferred from homology"/>
<dbReference type="GO" id="GO:0005829">
    <property type="term" value="C:cytosol"/>
    <property type="evidence" value="ECO:0007669"/>
    <property type="project" value="TreeGrafter"/>
</dbReference>
<organism evidence="4 5">
    <name type="scientific">Candidatus Mediterraneibacter stercoravium</name>
    <dbReference type="NCBI Taxonomy" id="2838685"/>
    <lineage>
        <taxon>Bacteria</taxon>
        <taxon>Bacillati</taxon>
        <taxon>Bacillota</taxon>
        <taxon>Clostridia</taxon>
        <taxon>Lachnospirales</taxon>
        <taxon>Lachnospiraceae</taxon>
        <taxon>Mediterraneibacter</taxon>
    </lineage>
</organism>
<keyword evidence="2 4" id="KW-0808">Transferase</keyword>
<gene>
    <name evidence="4" type="ORF">H9723_09375</name>
</gene>
<evidence type="ECO:0000259" key="3">
    <source>
        <dbReference type="Pfam" id="PF01648"/>
    </source>
</evidence>
<protein>
    <submittedName>
        <fullName evidence="4">4'-phosphopantetheinyl transferase superfamily protein</fullName>
    </submittedName>
</protein>
<dbReference type="GO" id="GO:0008897">
    <property type="term" value="F:holo-[acyl-carrier-protein] synthase activity"/>
    <property type="evidence" value="ECO:0007669"/>
    <property type="project" value="InterPro"/>
</dbReference>
<evidence type="ECO:0000256" key="2">
    <source>
        <dbReference type="ARBA" id="ARBA00022679"/>
    </source>
</evidence>
<dbReference type="Pfam" id="PF01648">
    <property type="entry name" value="ACPS"/>
    <property type="match status" value="1"/>
</dbReference>
<comment type="caution">
    <text evidence="4">The sequence shown here is derived from an EMBL/GenBank/DDBJ whole genome shotgun (WGS) entry which is preliminary data.</text>
</comment>
<evidence type="ECO:0000256" key="1">
    <source>
        <dbReference type="ARBA" id="ARBA00010990"/>
    </source>
</evidence>
<dbReference type="Proteomes" id="UP000824116">
    <property type="component" value="Unassembled WGS sequence"/>
</dbReference>
<feature type="domain" description="4'-phosphopantetheinyl transferase" evidence="3">
    <location>
        <begin position="89"/>
        <end position="191"/>
    </location>
</feature>
<dbReference type="AlphaFoldDB" id="A0A9D2GAV5"/>
<dbReference type="GO" id="GO:0000287">
    <property type="term" value="F:magnesium ion binding"/>
    <property type="evidence" value="ECO:0007669"/>
    <property type="project" value="InterPro"/>
</dbReference>
<reference evidence="4" key="1">
    <citation type="journal article" date="2021" name="PeerJ">
        <title>Extensive microbial diversity within the chicken gut microbiome revealed by metagenomics and culture.</title>
        <authorList>
            <person name="Gilroy R."/>
            <person name="Ravi A."/>
            <person name="Getino M."/>
            <person name="Pursley I."/>
            <person name="Horton D.L."/>
            <person name="Alikhan N.F."/>
            <person name="Baker D."/>
            <person name="Gharbi K."/>
            <person name="Hall N."/>
            <person name="Watson M."/>
            <person name="Adriaenssens E.M."/>
            <person name="Foster-Nyarko E."/>
            <person name="Jarju S."/>
            <person name="Secka A."/>
            <person name="Antonio M."/>
            <person name="Oren A."/>
            <person name="Chaudhuri R.R."/>
            <person name="La Ragione R."/>
            <person name="Hildebrand F."/>
            <person name="Pallen M.J."/>
        </authorList>
    </citation>
    <scope>NUCLEOTIDE SEQUENCE</scope>
    <source>
        <strain evidence="4">CHK196-3914</strain>
    </source>
</reference>
<accession>A0A9D2GAV5</accession>
<sequence>MVRVWMADVTPLLEENCYRQIYERLPLFRREKADALRRPEAKAQSAGAWTLWEKIRAEYGLPESSVYNLSHSGKCVMCAAELGDVPGVRVGCDVEQVREARLRVAAHFFCEEEYRTIAGGETEEERQDRFYRYWVLKESFMKATRRGMAMPLDGFSVRLGNPPELIKQPADFPEKYYYREFRCPGLPYRMAVCTTDEVIDSEIHTELGLL</sequence>
<dbReference type="Gene3D" id="3.90.470.20">
    <property type="entry name" value="4'-phosphopantetheinyl transferase domain"/>
    <property type="match status" value="2"/>
</dbReference>